<evidence type="ECO:0000259" key="7">
    <source>
        <dbReference type="PROSITE" id="PS50110"/>
    </source>
</evidence>
<dbReference type="InterPro" id="IPR003594">
    <property type="entry name" value="HATPase_dom"/>
</dbReference>
<dbReference type="Gene3D" id="1.10.287.130">
    <property type="match status" value="1"/>
</dbReference>
<dbReference type="SMART" id="SM00387">
    <property type="entry name" value="HATPase_c"/>
    <property type="match status" value="1"/>
</dbReference>
<evidence type="ECO:0000313" key="9">
    <source>
        <dbReference type="Proteomes" id="UP001595833"/>
    </source>
</evidence>
<dbReference type="InterPro" id="IPR036890">
    <property type="entry name" value="HATPase_C_sf"/>
</dbReference>
<feature type="domain" description="Histidine kinase" evidence="6">
    <location>
        <begin position="43"/>
        <end position="274"/>
    </location>
</feature>
<name>A0ABV9XT38_9PSEU</name>
<dbReference type="Proteomes" id="UP001595833">
    <property type="component" value="Unassembled WGS sequence"/>
</dbReference>
<dbReference type="PANTHER" id="PTHR43065:SF42">
    <property type="entry name" value="TWO-COMPONENT SENSOR PPRA"/>
    <property type="match status" value="1"/>
</dbReference>
<organism evidence="8 9">
    <name type="scientific">Saccharothrix xinjiangensis</name>
    <dbReference type="NCBI Taxonomy" id="204798"/>
    <lineage>
        <taxon>Bacteria</taxon>
        <taxon>Bacillati</taxon>
        <taxon>Actinomycetota</taxon>
        <taxon>Actinomycetes</taxon>
        <taxon>Pseudonocardiales</taxon>
        <taxon>Pseudonocardiaceae</taxon>
        <taxon>Saccharothrix</taxon>
    </lineage>
</organism>
<evidence type="ECO:0000256" key="5">
    <source>
        <dbReference type="PROSITE-ProRule" id="PRU00169"/>
    </source>
</evidence>
<dbReference type="PROSITE" id="PS50109">
    <property type="entry name" value="HIS_KIN"/>
    <property type="match status" value="1"/>
</dbReference>
<dbReference type="InterPro" id="IPR001789">
    <property type="entry name" value="Sig_transdc_resp-reg_receiver"/>
</dbReference>
<proteinExistence type="predicted"/>
<evidence type="ECO:0000256" key="4">
    <source>
        <dbReference type="ARBA" id="ARBA00023012"/>
    </source>
</evidence>
<protein>
    <recommendedName>
        <fullName evidence="2">histidine kinase</fullName>
        <ecNumber evidence="2">2.7.13.3</ecNumber>
    </recommendedName>
</protein>
<sequence>MADSEPTARTSGGAEVQVKMDDIAESQLRRAHRLESLGMLAGGVAHDFNNLLAVITNFGMFLAEEIDAATKEGCDHLDRAAQDVEKILGATQRGVSLTKQLLAFGHRQVVHAEVLDVNALVTRFSQLIQRTLGEHVMVTLDLASAPCTILADPDQLERALLNLSLNARDAMPDGGVLRIDTARVVVDTDYARARPGALEGPAVRIRVSDTGVGISPEALDQVFEPFYTTKCRGAGTGLGLASAYGDVTQGGGLIHVESQVGTGTVFTMLFPAVDDLPRQPTRVVEYDRRCKDEAVLVVEDDEGLREVTERIYVRNGYRVFTAADGDEAVATARSHRGDIHLLLTDVVMPGMLGKEVAEKIQAILPGVPVLYMSGYAQPVLAHQGRLDPGTVLLEKPFTEGELIKKSRQVLNGDYKGFRTGDPGGSQSLV</sequence>
<evidence type="ECO:0000256" key="2">
    <source>
        <dbReference type="ARBA" id="ARBA00012438"/>
    </source>
</evidence>
<dbReference type="SUPFAM" id="SSF55874">
    <property type="entry name" value="ATPase domain of HSP90 chaperone/DNA topoisomerase II/histidine kinase"/>
    <property type="match status" value="1"/>
</dbReference>
<dbReference type="SMART" id="SM00448">
    <property type="entry name" value="REC"/>
    <property type="match status" value="1"/>
</dbReference>
<dbReference type="EC" id="2.7.13.3" evidence="2"/>
<dbReference type="PROSITE" id="PS50110">
    <property type="entry name" value="RESPONSE_REGULATORY"/>
    <property type="match status" value="1"/>
</dbReference>
<dbReference type="InterPro" id="IPR005467">
    <property type="entry name" value="His_kinase_dom"/>
</dbReference>
<feature type="domain" description="Response regulatory" evidence="7">
    <location>
        <begin position="294"/>
        <end position="410"/>
    </location>
</feature>
<evidence type="ECO:0000313" key="8">
    <source>
        <dbReference type="EMBL" id="MFC5053543.1"/>
    </source>
</evidence>
<dbReference type="Gene3D" id="3.30.565.10">
    <property type="entry name" value="Histidine kinase-like ATPase, C-terminal domain"/>
    <property type="match status" value="1"/>
</dbReference>
<dbReference type="RefSeq" id="WP_344039501.1">
    <property type="nucleotide sequence ID" value="NZ_BAAAKE010000016.1"/>
</dbReference>
<dbReference type="Gene3D" id="3.40.50.2300">
    <property type="match status" value="1"/>
</dbReference>
<dbReference type="Pfam" id="PF00072">
    <property type="entry name" value="Response_reg"/>
    <property type="match status" value="1"/>
</dbReference>
<evidence type="ECO:0000259" key="6">
    <source>
        <dbReference type="PROSITE" id="PS50109"/>
    </source>
</evidence>
<dbReference type="PRINTS" id="PR00344">
    <property type="entry name" value="BCTRLSENSOR"/>
</dbReference>
<dbReference type="Pfam" id="PF02518">
    <property type="entry name" value="HATPase_c"/>
    <property type="match status" value="1"/>
</dbReference>
<dbReference type="InterPro" id="IPR004358">
    <property type="entry name" value="Sig_transdc_His_kin-like_C"/>
</dbReference>
<gene>
    <name evidence="8" type="ORF">ACFPFM_07205</name>
</gene>
<keyword evidence="3" id="KW-0808">Transferase</keyword>
<comment type="caution">
    <text evidence="8">The sequence shown here is derived from an EMBL/GenBank/DDBJ whole genome shotgun (WGS) entry which is preliminary data.</text>
</comment>
<comment type="catalytic activity">
    <reaction evidence="1">
        <text>ATP + protein L-histidine = ADP + protein N-phospho-L-histidine.</text>
        <dbReference type="EC" id="2.7.13.3"/>
    </reaction>
</comment>
<reference evidence="9" key="1">
    <citation type="journal article" date="2019" name="Int. J. Syst. Evol. Microbiol.">
        <title>The Global Catalogue of Microorganisms (GCM) 10K type strain sequencing project: providing services to taxonomists for standard genome sequencing and annotation.</title>
        <authorList>
            <consortium name="The Broad Institute Genomics Platform"/>
            <consortium name="The Broad Institute Genome Sequencing Center for Infectious Disease"/>
            <person name="Wu L."/>
            <person name="Ma J."/>
        </authorList>
    </citation>
    <scope>NUCLEOTIDE SEQUENCE [LARGE SCALE GENOMIC DNA]</scope>
    <source>
        <strain evidence="9">KCTC 12848</strain>
    </source>
</reference>
<dbReference type="SUPFAM" id="SSF52172">
    <property type="entry name" value="CheY-like"/>
    <property type="match status" value="1"/>
</dbReference>
<keyword evidence="9" id="KW-1185">Reference proteome</keyword>
<dbReference type="PANTHER" id="PTHR43065">
    <property type="entry name" value="SENSOR HISTIDINE KINASE"/>
    <property type="match status" value="1"/>
</dbReference>
<feature type="modified residue" description="4-aspartylphosphate" evidence="5">
    <location>
        <position position="345"/>
    </location>
</feature>
<dbReference type="EMBL" id="JBHSJB010000006">
    <property type="protein sequence ID" value="MFC5053543.1"/>
    <property type="molecule type" value="Genomic_DNA"/>
</dbReference>
<dbReference type="GO" id="GO:0005524">
    <property type="term" value="F:ATP binding"/>
    <property type="evidence" value="ECO:0007669"/>
    <property type="project" value="UniProtKB-KW"/>
</dbReference>
<evidence type="ECO:0000256" key="1">
    <source>
        <dbReference type="ARBA" id="ARBA00000085"/>
    </source>
</evidence>
<evidence type="ECO:0000256" key="3">
    <source>
        <dbReference type="ARBA" id="ARBA00022777"/>
    </source>
</evidence>
<accession>A0ABV9XT38</accession>
<keyword evidence="5" id="KW-0597">Phosphoprotein</keyword>
<keyword evidence="3" id="KW-0418">Kinase</keyword>
<keyword evidence="4" id="KW-0902">Two-component regulatory system</keyword>
<keyword evidence="8" id="KW-0067">ATP-binding</keyword>
<keyword evidence="8" id="KW-0547">Nucleotide-binding</keyword>
<dbReference type="InterPro" id="IPR011006">
    <property type="entry name" value="CheY-like_superfamily"/>
</dbReference>